<comment type="caution">
    <text evidence="4">The sequence shown here is derived from an EMBL/GenBank/DDBJ whole genome shotgun (WGS) entry which is preliminary data.</text>
</comment>
<reference evidence="4 5" key="1">
    <citation type="journal article" date="2015" name="Genome Announc.">
        <title>Expanding the biotechnology potential of lactobacilli through comparative genomics of 213 strains and associated genera.</title>
        <authorList>
            <person name="Sun Z."/>
            <person name="Harris H.M."/>
            <person name="McCann A."/>
            <person name="Guo C."/>
            <person name="Argimon S."/>
            <person name="Zhang W."/>
            <person name="Yang X."/>
            <person name="Jeffery I.B."/>
            <person name="Cooney J.C."/>
            <person name="Kagawa T.F."/>
            <person name="Liu W."/>
            <person name="Song Y."/>
            <person name="Salvetti E."/>
            <person name="Wrobel A."/>
            <person name="Rasinkangas P."/>
            <person name="Parkhill J."/>
            <person name="Rea M.C."/>
            <person name="O'Sullivan O."/>
            <person name="Ritari J."/>
            <person name="Douillard F.P."/>
            <person name="Paul Ross R."/>
            <person name="Yang R."/>
            <person name="Briner A.E."/>
            <person name="Felis G.E."/>
            <person name="de Vos W.M."/>
            <person name="Barrangou R."/>
            <person name="Klaenhammer T.R."/>
            <person name="Caufield P.W."/>
            <person name="Cui Y."/>
            <person name="Zhang H."/>
            <person name="O'Toole P.W."/>
        </authorList>
    </citation>
    <scope>NUCLEOTIDE SEQUENCE [LARGE SCALE GENOMIC DNA]</scope>
    <source>
        <strain evidence="4 5">DSM 20653</strain>
    </source>
</reference>
<dbReference type="GO" id="GO:0004553">
    <property type="term" value="F:hydrolase activity, hydrolyzing O-glycosyl compounds"/>
    <property type="evidence" value="ECO:0007669"/>
    <property type="project" value="InterPro"/>
</dbReference>
<dbReference type="Gene3D" id="2.60.40.10">
    <property type="entry name" value="Immunoglobulins"/>
    <property type="match status" value="1"/>
</dbReference>
<sequence length="595" mass="69497">MEKAAIYHRPESEMAYLAGKNQFRIRLRTKHADVHQVEIIYGRLDRIKQQKLAADREDMEIIRPNVEAMQCILKTDLYDYWEITIPVKVRERTQYLFHLIGDHDGELLYDTVNVRPYMADFLEKATPFNTPYYQNMFLMHSNPEWTKHTVWYQIMLDRFADGDENNEPLEKARWDLDKSTATNFYGGDLQGVIDHLDYLDELGINGIKLSPIFASYSNQKNDPVDFYDLSYMFGSKELFREFVQKAHQHGMRVMVQLPLDRMSDMALQWQDVQRLGAQSRFASWFKVRQFPVQVPDKNEDPNKYYLTVDGNIHMPKLNLQSPAVQQYLLETARYWIETFDIDGWEILNADEIDQTFLNLMTQQMHSIKADFVVMGQYQHLPNGDLAKGYIDSANNVDFYTIIHDFFVTHQLSVTEMISRINDALMKNTVYTNQTLINEVENFVTPRLISECNSEEDLARAIIAFTFMQIGIPSFMYGTEVGVTGEDVPANLAPMKWKDEEQSSSMLQFMKSAIAMRREYADLLNEGTLEWGQLSNKYRYFTLTRKYNDQKLFCLFNFGYGSVKVVIPKNSEIVLSQNLMEDENKIAQNGFVILKV</sequence>
<dbReference type="CDD" id="cd02857">
    <property type="entry name" value="E_set_CDase_PDE_N"/>
    <property type="match status" value="1"/>
</dbReference>
<keyword evidence="1" id="KW-0378">Hydrolase</keyword>
<dbReference type="InterPro" id="IPR017853">
    <property type="entry name" value="GH"/>
</dbReference>
<keyword evidence="2" id="KW-0326">Glycosidase</keyword>
<feature type="domain" description="Glycosyl hydrolase family 13 catalytic" evidence="3">
    <location>
        <begin position="153"/>
        <end position="516"/>
    </location>
</feature>
<organism evidence="4 5">
    <name type="scientific">Ligilactobacillus araffinosus DSM 20653</name>
    <dbReference type="NCBI Taxonomy" id="1423820"/>
    <lineage>
        <taxon>Bacteria</taxon>
        <taxon>Bacillati</taxon>
        <taxon>Bacillota</taxon>
        <taxon>Bacilli</taxon>
        <taxon>Lactobacillales</taxon>
        <taxon>Lactobacillaceae</taxon>
        <taxon>Ligilactobacillus</taxon>
    </lineage>
</organism>
<dbReference type="InterPro" id="IPR014756">
    <property type="entry name" value="Ig_E-set"/>
</dbReference>
<dbReference type="Gene3D" id="3.20.20.80">
    <property type="entry name" value="Glycosidases"/>
    <property type="match status" value="1"/>
</dbReference>
<evidence type="ECO:0000256" key="2">
    <source>
        <dbReference type="ARBA" id="ARBA00023295"/>
    </source>
</evidence>
<dbReference type="Proteomes" id="UP000051291">
    <property type="component" value="Unassembled WGS sequence"/>
</dbReference>
<accession>A0A0R1Z9Z3</accession>
<dbReference type="Pfam" id="PF00128">
    <property type="entry name" value="Alpha-amylase"/>
    <property type="match status" value="1"/>
</dbReference>
<keyword evidence="5" id="KW-1185">Reference proteome</keyword>
<gene>
    <name evidence="4" type="ORF">FC64_GL001315</name>
</gene>
<dbReference type="SUPFAM" id="SSF81296">
    <property type="entry name" value="E set domains"/>
    <property type="match status" value="1"/>
</dbReference>
<dbReference type="PANTHER" id="PTHR10357">
    <property type="entry name" value="ALPHA-AMYLASE FAMILY MEMBER"/>
    <property type="match status" value="1"/>
</dbReference>
<dbReference type="RefSeq" id="WP_057907145.1">
    <property type="nucleotide sequence ID" value="NZ_AYYZ01000030.1"/>
</dbReference>
<dbReference type="Pfam" id="PF02903">
    <property type="entry name" value="Alpha-amylase_N"/>
    <property type="match status" value="1"/>
</dbReference>
<protein>
    <submittedName>
        <fullName evidence="4">Neopullulanase cyclomaltodextrinase maltogenic alpha-amylase</fullName>
    </submittedName>
</protein>
<dbReference type="Gene3D" id="3.90.400.10">
    <property type="entry name" value="Oligo-1,6-glucosidase, Domain 2"/>
    <property type="match status" value="1"/>
</dbReference>
<dbReference type="STRING" id="1423820.FC64_GL001315"/>
<dbReference type="InterPro" id="IPR004185">
    <property type="entry name" value="Glyco_hydro_13_lg-like_dom"/>
</dbReference>
<dbReference type="InterPro" id="IPR013783">
    <property type="entry name" value="Ig-like_fold"/>
</dbReference>
<evidence type="ECO:0000256" key="1">
    <source>
        <dbReference type="ARBA" id="ARBA00022801"/>
    </source>
</evidence>
<dbReference type="PATRIC" id="fig|1423820.4.peg.1341"/>
<evidence type="ECO:0000259" key="3">
    <source>
        <dbReference type="SMART" id="SM00642"/>
    </source>
</evidence>
<evidence type="ECO:0000313" key="4">
    <source>
        <dbReference type="EMBL" id="KRM51505.1"/>
    </source>
</evidence>
<dbReference type="GO" id="GO:0005975">
    <property type="term" value="P:carbohydrate metabolic process"/>
    <property type="evidence" value="ECO:0007669"/>
    <property type="project" value="InterPro"/>
</dbReference>
<dbReference type="SUPFAM" id="SSF51445">
    <property type="entry name" value="(Trans)glycosidases"/>
    <property type="match status" value="1"/>
</dbReference>
<proteinExistence type="predicted"/>
<dbReference type="AlphaFoldDB" id="A0A0R1Z9Z3"/>
<dbReference type="InterPro" id="IPR006047">
    <property type="entry name" value="GH13_cat_dom"/>
</dbReference>
<evidence type="ECO:0000313" key="5">
    <source>
        <dbReference type="Proteomes" id="UP000051291"/>
    </source>
</evidence>
<dbReference type="EMBL" id="AYYZ01000030">
    <property type="protein sequence ID" value="KRM51505.1"/>
    <property type="molecule type" value="Genomic_DNA"/>
</dbReference>
<dbReference type="PANTHER" id="PTHR10357:SF210">
    <property type="entry name" value="MALTODEXTRIN GLUCOSIDASE"/>
    <property type="match status" value="1"/>
</dbReference>
<dbReference type="SMART" id="SM00642">
    <property type="entry name" value="Aamy"/>
    <property type="match status" value="1"/>
</dbReference>
<dbReference type="InterPro" id="IPR045857">
    <property type="entry name" value="O16G_dom_2"/>
</dbReference>
<name>A0A0R1Z9Z3_9LACO</name>